<dbReference type="Proteomes" id="UP000785613">
    <property type="component" value="Unassembled WGS sequence"/>
</dbReference>
<accession>A0ABX0LWC1</accession>
<organism evidence="2 3">
    <name type="scientific">Massilia rubra</name>
    <dbReference type="NCBI Taxonomy" id="2607910"/>
    <lineage>
        <taxon>Bacteria</taxon>
        <taxon>Pseudomonadati</taxon>
        <taxon>Pseudomonadota</taxon>
        <taxon>Betaproteobacteria</taxon>
        <taxon>Burkholderiales</taxon>
        <taxon>Oxalobacteraceae</taxon>
        <taxon>Telluria group</taxon>
        <taxon>Massilia</taxon>
    </lineage>
</organism>
<proteinExistence type="predicted"/>
<gene>
    <name evidence="2" type="ORF">F0185_23010</name>
</gene>
<dbReference type="RefSeq" id="WP_167228473.1">
    <property type="nucleotide sequence ID" value="NZ_VUYU01000018.1"/>
</dbReference>
<sequence length="140" mass="15205">MTAYRFRLLLCLYIILSVAAIVAPWYCSNLISPAMQAASEAEPVAWDVTNLALSMSIMVPLAIGSLAGLAGMFMFKSWARTFSLVFTVAGMIMLPFMGTSVLSWLDYMLMDMAAMVWGAILALAYFSPVSSLFSAPRPPA</sequence>
<keyword evidence="1" id="KW-1133">Transmembrane helix</keyword>
<feature type="transmembrane region" description="Helical" evidence="1">
    <location>
        <begin position="114"/>
        <end position="135"/>
    </location>
</feature>
<feature type="transmembrane region" description="Helical" evidence="1">
    <location>
        <begin position="82"/>
        <end position="102"/>
    </location>
</feature>
<name>A0ABX0LWC1_9BURK</name>
<keyword evidence="1" id="KW-0812">Transmembrane</keyword>
<keyword evidence="1" id="KW-0472">Membrane</keyword>
<reference evidence="2 3" key="1">
    <citation type="submission" date="2019-09" db="EMBL/GenBank/DDBJ databases">
        <title>Taxonomy of Antarctic Massilia spp.: description of Massilia rubra sp. nov., Massilia aquatica sp. nov., Massilia mucilaginosa sp. nov., Massilia frigida sp. nov. isolated from streams, lakes and regoliths.</title>
        <authorList>
            <person name="Holochova P."/>
            <person name="Sedlacek I."/>
            <person name="Kralova S."/>
            <person name="Maslanova I."/>
            <person name="Busse H.-J."/>
            <person name="Stankova E."/>
            <person name="Vrbovska V."/>
            <person name="Kovarovic V."/>
            <person name="Bartak M."/>
            <person name="Svec P."/>
            <person name="Pantucek R."/>
        </authorList>
    </citation>
    <scope>NUCLEOTIDE SEQUENCE [LARGE SCALE GENOMIC DNA]</scope>
    <source>
        <strain evidence="2 3">CCM 8692</strain>
    </source>
</reference>
<keyword evidence="3" id="KW-1185">Reference proteome</keyword>
<evidence type="ECO:0000313" key="2">
    <source>
        <dbReference type="EMBL" id="NHZ36437.1"/>
    </source>
</evidence>
<protein>
    <submittedName>
        <fullName evidence="2">Uncharacterized protein</fullName>
    </submittedName>
</protein>
<evidence type="ECO:0000313" key="3">
    <source>
        <dbReference type="Proteomes" id="UP000785613"/>
    </source>
</evidence>
<feature type="transmembrane region" description="Helical" evidence="1">
    <location>
        <begin position="51"/>
        <end position="75"/>
    </location>
</feature>
<evidence type="ECO:0000256" key="1">
    <source>
        <dbReference type="SAM" id="Phobius"/>
    </source>
</evidence>
<dbReference type="EMBL" id="VUYU01000018">
    <property type="protein sequence ID" value="NHZ36437.1"/>
    <property type="molecule type" value="Genomic_DNA"/>
</dbReference>
<comment type="caution">
    <text evidence="2">The sequence shown here is derived from an EMBL/GenBank/DDBJ whole genome shotgun (WGS) entry which is preliminary data.</text>
</comment>